<dbReference type="AlphaFoldDB" id="A0A163SB05"/>
<organism evidence="1 2">
    <name type="scientific">Oerskovia enterophila</name>
    <dbReference type="NCBI Taxonomy" id="43678"/>
    <lineage>
        <taxon>Bacteria</taxon>
        <taxon>Bacillati</taxon>
        <taxon>Actinomycetota</taxon>
        <taxon>Actinomycetes</taxon>
        <taxon>Micrococcales</taxon>
        <taxon>Cellulomonadaceae</taxon>
        <taxon>Oerskovia</taxon>
    </lineage>
</organism>
<evidence type="ECO:0000313" key="1">
    <source>
        <dbReference type="EMBL" id="KZM36199.1"/>
    </source>
</evidence>
<proteinExistence type="predicted"/>
<dbReference type="PATRIC" id="fig|43678.3.peg.1128"/>
<protein>
    <submittedName>
        <fullName evidence="1">Uncharacterized protein</fullName>
    </submittedName>
</protein>
<reference evidence="1 2" key="1">
    <citation type="submission" date="2016-01" db="EMBL/GenBank/DDBJ databases">
        <title>Genome sequence of Oerskovia enterophila VJag, an agar and cellulose degrading bacterium.</title>
        <authorList>
            <person name="Poehlein A."/>
            <person name="Jag V."/>
            <person name="Bengelsdorf F."/>
            <person name="Duerre P."/>
            <person name="Daniel R."/>
        </authorList>
    </citation>
    <scope>NUCLEOTIDE SEQUENCE [LARGE SCALE GENOMIC DNA]</scope>
    <source>
        <strain evidence="1 2">VJag</strain>
    </source>
</reference>
<gene>
    <name evidence="1" type="ORF">OJAG_10780</name>
</gene>
<dbReference type="Proteomes" id="UP000076447">
    <property type="component" value="Unassembled WGS sequence"/>
</dbReference>
<sequence>MSTSASVAVQEILARWHGFQECYLEEVRVEEFGYSLRLTFDHVWQSEGVLRDDLDVPSLVSLRCVGVRRLEHVADAPARTVANRAQLAPGCTEVSLVVAIPSDDPVAIRLGWEWDGRELEIHCVAVEEVPPEATGAP</sequence>
<comment type="caution">
    <text evidence="1">The sequence shown here is derived from an EMBL/GenBank/DDBJ whole genome shotgun (WGS) entry which is preliminary data.</text>
</comment>
<accession>A0A163SB05</accession>
<dbReference type="EMBL" id="LRIE01000057">
    <property type="protein sequence ID" value="KZM36199.1"/>
    <property type="molecule type" value="Genomic_DNA"/>
</dbReference>
<dbReference type="RefSeq" id="WP_068707540.1">
    <property type="nucleotide sequence ID" value="NZ_LRIE01000057.1"/>
</dbReference>
<evidence type="ECO:0000313" key="2">
    <source>
        <dbReference type="Proteomes" id="UP000076447"/>
    </source>
</evidence>
<name>A0A163SB05_9CELL</name>